<gene>
    <name evidence="3" type="ORF">ASPVEDRAFT_30022</name>
</gene>
<keyword evidence="4" id="KW-1185">Reference proteome</keyword>
<dbReference type="Gene3D" id="1.25.40.20">
    <property type="entry name" value="Ankyrin repeat-containing domain"/>
    <property type="match status" value="1"/>
</dbReference>
<keyword evidence="2" id="KW-0040">ANK repeat</keyword>
<evidence type="ECO:0000313" key="3">
    <source>
        <dbReference type="EMBL" id="OJJ03508.1"/>
    </source>
</evidence>
<name>A0A1L9PPQ8_ASPVE</name>
<dbReference type="Proteomes" id="UP000184073">
    <property type="component" value="Unassembled WGS sequence"/>
</dbReference>
<evidence type="ECO:0000256" key="1">
    <source>
        <dbReference type="ARBA" id="ARBA00022737"/>
    </source>
</evidence>
<dbReference type="PANTHER" id="PTHR24198:SF165">
    <property type="entry name" value="ANKYRIN REPEAT-CONTAINING PROTEIN-RELATED"/>
    <property type="match status" value="1"/>
</dbReference>
<protein>
    <submittedName>
        <fullName evidence="3">Uncharacterized protein</fullName>
    </submittedName>
</protein>
<dbReference type="GeneID" id="63725815"/>
<keyword evidence="1" id="KW-0677">Repeat</keyword>
<dbReference type="STRING" id="1036611.A0A1L9PPQ8"/>
<reference evidence="4" key="1">
    <citation type="journal article" date="2017" name="Genome Biol.">
        <title>Comparative genomics reveals high biological diversity and specific adaptations in the industrially and medically important fungal genus Aspergillus.</title>
        <authorList>
            <person name="de Vries R.P."/>
            <person name="Riley R."/>
            <person name="Wiebenga A."/>
            <person name="Aguilar-Osorio G."/>
            <person name="Amillis S."/>
            <person name="Uchima C.A."/>
            <person name="Anderluh G."/>
            <person name="Asadollahi M."/>
            <person name="Askin M."/>
            <person name="Barry K."/>
            <person name="Battaglia E."/>
            <person name="Bayram O."/>
            <person name="Benocci T."/>
            <person name="Braus-Stromeyer S.A."/>
            <person name="Caldana C."/>
            <person name="Canovas D."/>
            <person name="Cerqueira G.C."/>
            <person name="Chen F."/>
            <person name="Chen W."/>
            <person name="Choi C."/>
            <person name="Clum A."/>
            <person name="Dos Santos R.A."/>
            <person name="Damasio A.R."/>
            <person name="Diallinas G."/>
            <person name="Emri T."/>
            <person name="Fekete E."/>
            <person name="Flipphi M."/>
            <person name="Freyberg S."/>
            <person name="Gallo A."/>
            <person name="Gournas C."/>
            <person name="Habgood R."/>
            <person name="Hainaut M."/>
            <person name="Harispe M.L."/>
            <person name="Henrissat B."/>
            <person name="Hilden K.S."/>
            <person name="Hope R."/>
            <person name="Hossain A."/>
            <person name="Karabika E."/>
            <person name="Karaffa L."/>
            <person name="Karanyi Z."/>
            <person name="Krasevec N."/>
            <person name="Kuo A."/>
            <person name="Kusch H."/>
            <person name="LaButti K."/>
            <person name="Lagendijk E.L."/>
            <person name="Lapidus A."/>
            <person name="Levasseur A."/>
            <person name="Lindquist E."/>
            <person name="Lipzen A."/>
            <person name="Logrieco A.F."/>
            <person name="MacCabe A."/>
            <person name="Maekelae M.R."/>
            <person name="Malavazi I."/>
            <person name="Melin P."/>
            <person name="Meyer V."/>
            <person name="Mielnichuk N."/>
            <person name="Miskei M."/>
            <person name="Molnar A.P."/>
            <person name="Mule G."/>
            <person name="Ngan C.Y."/>
            <person name="Orejas M."/>
            <person name="Orosz E."/>
            <person name="Ouedraogo J.P."/>
            <person name="Overkamp K.M."/>
            <person name="Park H.-S."/>
            <person name="Perrone G."/>
            <person name="Piumi F."/>
            <person name="Punt P.J."/>
            <person name="Ram A.F."/>
            <person name="Ramon A."/>
            <person name="Rauscher S."/>
            <person name="Record E."/>
            <person name="Riano-Pachon D.M."/>
            <person name="Robert V."/>
            <person name="Roehrig J."/>
            <person name="Ruller R."/>
            <person name="Salamov A."/>
            <person name="Salih N.S."/>
            <person name="Samson R.A."/>
            <person name="Sandor E."/>
            <person name="Sanguinetti M."/>
            <person name="Schuetze T."/>
            <person name="Sepcic K."/>
            <person name="Shelest E."/>
            <person name="Sherlock G."/>
            <person name="Sophianopoulou V."/>
            <person name="Squina F.M."/>
            <person name="Sun H."/>
            <person name="Susca A."/>
            <person name="Todd R.B."/>
            <person name="Tsang A."/>
            <person name="Unkles S.E."/>
            <person name="van de Wiele N."/>
            <person name="van Rossen-Uffink D."/>
            <person name="Oliveira J.V."/>
            <person name="Vesth T.C."/>
            <person name="Visser J."/>
            <person name="Yu J.-H."/>
            <person name="Zhou M."/>
            <person name="Andersen M.R."/>
            <person name="Archer D.B."/>
            <person name="Baker S.E."/>
            <person name="Benoit I."/>
            <person name="Brakhage A.A."/>
            <person name="Braus G.H."/>
            <person name="Fischer R."/>
            <person name="Frisvad J.C."/>
            <person name="Goldman G.H."/>
            <person name="Houbraken J."/>
            <person name="Oakley B."/>
            <person name="Pocsi I."/>
            <person name="Scazzocchio C."/>
            <person name="Seiboth B."/>
            <person name="vanKuyk P.A."/>
            <person name="Wortman J."/>
            <person name="Dyer P.S."/>
            <person name="Grigoriev I.V."/>
        </authorList>
    </citation>
    <scope>NUCLEOTIDE SEQUENCE [LARGE SCALE GENOMIC DNA]</scope>
    <source>
        <strain evidence="4">CBS 583.65</strain>
    </source>
</reference>
<dbReference type="EMBL" id="KV878130">
    <property type="protein sequence ID" value="OJJ03508.1"/>
    <property type="molecule type" value="Genomic_DNA"/>
</dbReference>
<dbReference type="Pfam" id="PF12796">
    <property type="entry name" value="Ank_2"/>
    <property type="match status" value="1"/>
</dbReference>
<dbReference type="InterPro" id="IPR002110">
    <property type="entry name" value="Ankyrin_rpt"/>
</dbReference>
<dbReference type="RefSeq" id="XP_040669270.1">
    <property type="nucleotide sequence ID" value="XM_040810304.1"/>
</dbReference>
<organism evidence="3 4">
    <name type="scientific">Aspergillus versicolor CBS 583.65</name>
    <dbReference type="NCBI Taxonomy" id="1036611"/>
    <lineage>
        <taxon>Eukaryota</taxon>
        <taxon>Fungi</taxon>
        <taxon>Dikarya</taxon>
        <taxon>Ascomycota</taxon>
        <taxon>Pezizomycotina</taxon>
        <taxon>Eurotiomycetes</taxon>
        <taxon>Eurotiomycetidae</taxon>
        <taxon>Eurotiales</taxon>
        <taxon>Aspergillaceae</taxon>
        <taxon>Aspergillus</taxon>
        <taxon>Aspergillus subgen. Nidulantes</taxon>
    </lineage>
</organism>
<sequence>MSGDKYTEASSAHEHESALWLAVQKKHEGIVRLLLQYGSPELYSTQSTNLLVETAINSNLSGIVQVLLEHVNGGYVLDKCAELHLFQAAKLGFAEVVELLLKKGVNIHCKIVEMSQLHGKPVYESTGSEWGTTPLTVAAKNVKILLEKGARWVFKGDRTSLLVDAVQMGHANIVKIFFFWSKVPIAKLGTRLMSGHSYYWRPVLAMKKWSESWLAPGRTSIAEHNVGPFQHRVGMRE</sequence>
<dbReference type="SUPFAM" id="SSF48403">
    <property type="entry name" value="Ankyrin repeat"/>
    <property type="match status" value="1"/>
</dbReference>
<dbReference type="SMART" id="SM00248">
    <property type="entry name" value="ANK"/>
    <property type="match status" value="3"/>
</dbReference>
<evidence type="ECO:0000256" key="2">
    <source>
        <dbReference type="ARBA" id="ARBA00023043"/>
    </source>
</evidence>
<dbReference type="OrthoDB" id="20872at2759"/>
<dbReference type="VEuPathDB" id="FungiDB:ASPVEDRAFT_30022"/>
<dbReference type="PANTHER" id="PTHR24198">
    <property type="entry name" value="ANKYRIN REPEAT AND PROTEIN KINASE DOMAIN-CONTAINING PROTEIN"/>
    <property type="match status" value="1"/>
</dbReference>
<accession>A0A1L9PPQ8</accession>
<evidence type="ECO:0000313" key="4">
    <source>
        <dbReference type="Proteomes" id="UP000184073"/>
    </source>
</evidence>
<dbReference type="AlphaFoldDB" id="A0A1L9PPQ8"/>
<dbReference type="InterPro" id="IPR036770">
    <property type="entry name" value="Ankyrin_rpt-contain_sf"/>
</dbReference>
<proteinExistence type="predicted"/>